<organism evidence="3 4">
    <name type="scientific">Globisporangium ultimum (strain ATCC 200006 / CBS 805.95 / DAOM BR144)</name>
    <name type="common">Pythium ultimum</name>
    <dbReference type="NCBI Taxonomy" id="431595"/>
    <lineage>
        <taxon>Eukaryota</taxon>
        <taxon>Sar</taxon>
        <taxon>Stramenopiles</taxon>
        <taxon>Oomycota</taxon>
        <taxon>Peronosporomycetes</taxon>
        <taxon>Pythiales</taxon>
        <taxon>Pythiaceae</taxon>
        <taxon>Globisporangium</taxon>
    </lineage>
</organism>
<reference evidence="3" key="3">
    <citation type="submission" date="2015-02" db="UniProtKB">
        <authorList>
            <consortium name="EnsemblProtists"/>
        </authorList>
    </citation>
    <scope>IDENTIFICATION</scope>
    <source>
        <strain evidence="3">DAOM BR144</strain>
    </source>
</reference>
<proteinExistence type="predicted"/>
<sequence length="436" mass="49700">MIGMRPKLLDMRCVKNESVITSSGWLMNSTLMWIGVSPYSCMKKSGKKLIVMPAPLLMIKSEKKSSHGTWRKAHVLARKVAFFHVAIFLCRKQRRAFRGVLPLLAVVILVVRVLVVDLKLVAHDRRREQRLLDLLLRVLLLGADVLVREVVVEAQQQQRRDHRQHRAELEHGLELLKVPRVAVVQEQQDADRRAEDHREVAHVVLDHKRERALAVRDRVGEERLHGGALQSRKEAPERKRDVEQVHDARLDGIEREHGCHDPDRARELEDRVAAGAVGKVACGEREHELRDALDALDHAHGLVRVREHEHVARDHLLEQDAARGPVEEREHVRRLHIVRDAAPPPHQHRATGWMKTGRGEVRGGKVAYEARRKLRTGVNQRKRYVPVMARPIRNCSCRPRTHIRAATSSAAHPSSAWPPAVRSLIFGVCDMIESAL</sequence>
<evidence type="ECO:0000256" key="2">
    <source>
        <dbReference type="SAM" id="Phobius"/>
    </source>
</evidence>
<dbReference type="AlphaFoldDB" id="K3W6E5"/>
<reference evidence="4" key="1">
    <citation type="journal article" date="2010" name="Genome Biol.">
        <title>Genome sequence of the necrotrophic plant pathogen Pythium ultimum reveals original pathogenicity mechanisms and effector repertoire.</title>
        <authorList>
            <person name="Levesque C.A."/>
            <person name="Brouwer H."/>
            <person name="Cano L."/>
            <person name="Hamilton J.P."/>
            <person name="Holt C."/>
            <person name="Huitema E."/>
            <person name="Raffaele S."/>
            <person name="Robideau G.P."/>
            <person name="Thines M."/>
            <person name="Win J."/>
            <person name="Zerillo M.M."/>
            <person name="Beakes G.W."/>
            <person name="Boore J.L."/>
            <person name="Busam D."/>
            <person name="Dumas B."/>
            <person name="Ferriera S."/>
            <person name="Fuerstenberg S.I."/>
            <person name="Gachon C.M."/>
            <person name="Gaulin E."/>
            <person name="Govers F."/>
            <person name="Grenville-Briggs L."/>
            <person name="Horner N."/>
            <person name="Hostetler J."/>
            <person name="Jiang R.H."/>
            <person name="Johnson J."/>
            <person name="Krajaejun T."/>
            <person name="Lin H."/>
            <person name="Meijer H.J."/>
            <person name="Moore B."/>
            <person name="Morris P."/>
            <person name="Phuntmart V."/>
            <person name="Puiu D."/>
            <person name="Shetty J."/>
            <person name="Stajich J.E."/>
            <person name="Tripathy S."/>
            <person name="Wawra S."/>
            <person name="van West P."/>
            <person name="Whitty B.R."/>
            <person name="Coutinho P.M."/>
            <person name="Henrissat B."/>
            <person name="Martin F."/>
            <person name="Thomas P.D."/>
            <person name="Tyler B.M."/>
            <person name="De Vries R.P."/>
            <person name="Kamoun S."/>
            <person name="Yandell M."/>
            <person name="Tisserat N."/>
            <person name="Buell C.R."/>
        </authorList>
    </citation>
    <scope>NUCLEOTIDE SEQUENCE</scope>
    <source>
        <strain evidence="4">DAOM:BR144</strain>
    </source>
</reference>
<dbReference type="Proteomes" id="UP000019132">
    <property type="component" value="Unassembled WGS sequence"/>
</dbReference>
<evidence type="ECO:0000313" key="4">
    <source>
        <dbReference type="Proteomes" id="UP000019132"/>
    </source>
</evidence>
<evidence type="ECO:0000256" key="1">
    <source>
        <dbReference type="SAM" id="MobiDB-lite"/>
    </source>
</evidence>
<feature type="region of interest" description="Disordered" evidence="1">
    <location>
        <begin position="224"/>
        <end position="243"/>
    </location>
</feature>
<evidence type="ECO:0000313" key="3">
    <source>
        <dbReference type="EnsemblProtists" id="PYU1_T000536"/>
    </source>
</evidence>
<reference evidence="4" key="2">
    <citation type="submission" date="2010-04" db="EMBL/GenBank/DDBJ databases">
        <authorList>
            <person name="Buell R."/>
            <person name="Hamilton J."/>
            <person name="Hostetler J."/>
        </authorList>
    </citation>
    <scope>NUCLEOTIDE SEQUENCE [LARGE SCALE GENOMIC DNA]</scope>
    <source>
        <strain evidence="4">DAOM:BR144</strain>
    </source>
</reference>
<name>K3W6E5_GLOUD</name>
<dbReference type="VEuPathDB" id="FungiDB:PYU1_G000536"/>
<dbReference type="HOGENOM" id="CLU_629289_0_0_1"/>
<keyword evidence="2" id="KW-0472">Membrane</keyword>
<dbReference type="InParanoid" id="K3W6E5"/>
<accession>K3W6E5</accession>
<keyword evidence="2" id="KW-1133">Transmembrane helix</keyword>
<feature type="transmembrane region" description="Helical" evidence="2">
    <location>
        <begin position="100"/>
        <end position="122"/>
    </location>
</feature>
<dbReference type="EMBL" id="GL376636">
    <property type="status" value="NOT_ANNOTATED_CDS"/>
    <property type="molecule type" value="Genomic_DNA"/>
</dbReference>
<protein>
    <submittedName>
        <fullName evidence="3">Uncharacterized protein</fullName>
    </submittedName>
</protein>
<dbReference type="eggNOG" id="ENOG502RWTW">
    <property type="taxonomic scope" value="Eukaryota"/>
</dbReference>
<keyword evidence="2" id="KW-0812">Transmembrane</keyword>
<dbReference type="EnsemblProtists" id="PYU1_T000536">
    <property type="protein sequence ID" value="PYU1_T000536"/>
    <property type="gene ID" value="PYU1_G000536"/>
</dbReference>
<keyword evidence="4" id="KW-1185">Reference proteome</keyword>